<dbReference type="Gene3D" id="2.40.50.100">
    <property type="match status" value="1"/>
</dbReference>
<evidence type="ECO:0000256" key="2">
    <source>
        <dbReference type="ARBA" id="ARBA00007317"/>
    </source>
</evidence>
<comment type="caution">
    <text evidence="10">The sequence shown here is derived from an EMBL/GenBank/DDBJ whole genome shotgun (WGS) entry which is preliminary data.</text>
</comment>
<name>A0ABW5V4H7_9BACI</name>
<dbReference type="GO" id="GO:0016746">
    <property type="term" value="F:acyltransferase activity"/>
    <property type="evidence" value="ECO:0007669"/>
    <property type="project" value="UniProtKB-KW"/>
</dbReference>
<dbReference type="Pfam" id="PF00198">
    <property type="entry name" value="2-oxoacid_dh"/>
    <property type="match status" value="1"/>
</dbReference>
<dbReference type="Pfam" id="PF02817">
    <property type="entry name" value="E3_binding"/>
    <property type="match status" value="1"/>
</dbReference>
<dbReference type="InterPro" id="IPR011053">
    <property type="entry name" value="Single_hybrid_motif"/>
</dbReference>
<dbReference type="InterPro" id="IPR036625">
    <property type="entry name" value="E3-bd_dom_sf"/>
</dbReference>
<organism evidence="10 11">
    <name type="scientific">Lentibacillus juripiscarius</name>
    <dbReference type="NCBI Taxonomy" id="257446"/>
    <lineage>
        <taxon>Bacteria</taxon>
        <taxon>Bacillati</taxon>
        <taxon>Bacillota</taxon>
        <taxon>Bacilli</taxon>
        <taxon>Bacillales</taxon>
        <taxon>Bacillaceae</taxon>
        <taxon>Lentibacillus</taxon>
    </lineage>
</organism>
<evidence type="ECO:0000256" key="1">
    <source>
        <dbReference type="ARBA" id="ARBA00001938"/>
    </source>
</evidence>
<dbReference type="CDD" id="cd06849">
    <property type="entry name" value="lipoyl_domain"/>
    <property type="match status" value="1"/>
</dbReference>
<evidence type="ECO:0000259" key="8">
    <source>
        <dbReference type="PROSITE" id="PS50968"/>
    </source>
</evidence>
<dbReference type="SUPFAM" id="SSF51230">
    <property type="entry name" value="Single hybrid motif"/>
    <property type="match status" value="1"/>
</dbReference>
<dbReference type="InterPro" id="IPR000089">
    <property type="entry name" value="Biotin_lipoyl"/>
</dbReference>
<dbReference type="PROSITE" id="PS51826">
    <property type="entry name" value="PSBD"/>
    <property type="match status" value="1"/>
</dbReference>
<evidence type="ECO:0000256" key="4">
    <source>
        <dbReference type="ARBA" id="ARBA00022823"/>
    </source>
</evidence>
<feature type="compositionally biased region" description="Basic and acidic residues" evidence="7">
    <location>
        <begin position="94"/>
        <end position="127"/>
    </location>
</feature>
<evidence type="ECO:0000256" key="7">
    <source>
        <dbReference type="SAM" id="MobiDB-lite"/>
    </source>
</evidence>
<evidence type="ECO:0000313" key="11">
    <source>
        <dbReference type="Proteomes" id="UP001597502"/>
    </source>
</evidence>
<comment type="similarity">
    <text evidence="2 6">Belongs to the 2-oxoacid dehydrogenase family.</text>
</comment>
<dbReference type="InterPro" id="IPR050743">
    <property type="entry name" value="2-oxoacid_DH_E2_comp"/>
</dbReference>
<evidence type="ECO:0000256" key="3">
    <source>
        <dbReference type="ARBA" id="ARBA00022679"/>
    </source>
</evidence>
<dbReference type="Proteomes" id="UP001597502">
    <property type="component" value="Unassembled WGS sequence"/>
</dbReference>
<feature type="compositionally biased region" description="Acidic residues" evidence="7">
    <location>
        <begin position="79"/>
        <end position="93"/>
    </location>
</feature>
<protein>
    <recommendedName>
        <fullName evidence="6">Dihydrolipoamide acetyltransferase component of pyruvate dehydrogenase complex</fullName>
        <ecNumber evidence="6">2.3.1.-</ecNumber>
    </recommendedName>
</protein>
<feature type="domain" description="Lipoyl-binding" evidence="8">
    <location>
        <begin position="2"/>
        <end position="77"/>
    </location>
</feature>
<dbReference type="SUPFAM" id="SSF47005">
    <property type="entry name" value="Peripheral subunit-binding domain of 2-oxo acid dehydrogenase complex"/>
    <property type="match status" value="1"/>
</dbReference>
<proteinExistence type="inferred from homology"/>
<dbReference type="InterPro" id="IPR023213">
    <property type="entry name" value="CAT-like_dom_sf"/>
</dbReference>
<keyword evidence="3 6" id="KW-0808">Transferase</keyword>
<evidence type="ECO:0000256" key="6">
    <source>
        <dbReference type="RuleBase" id="RU003423"/>
    </source>
</evidence>
<dbReference type="Pfam" id="PF00364">
    <property type="entry name" value="Biotin_lipoyl"/>
    <property type="match status" value="1"/>
</dbReference>
<dbReference type="PROSITE" id="PS00189">
    <property type="entry name" value="LIPOYL"/>
    <property type="match status" value="1"/>
</dbReference>
<dbReference type="PANTHER" id="PTHR43178">
    <property type="entry name" value="DIHYDROLIPOAMIDE ACETYLTRANSFERASE COMPONENT OF PYRUVATE DEHYDROGENASE COMPLEX"/>
    <property type="match status" value="1"/>
</dbReference>
<dbReference type="Gene3D" id="4.10.320.10">
    <property type="entry name" value="E3-binding domain"/>
    <property type="match status" value="1"/>
</dbReference>
<comment type="cofactor">
    <cofactor evidence="1 6">
        <name>(R)-lipoate</name>
        <dbReference type="ChEBI" id="CHEBI:83088"/>
    </cofactor>
</comment>
<dbReference type="EC" id="2.3.1.-" evidence="6"/>
<feature type="domain" description="Peripheral subunit-binding (PSBD)" evidence="9">
    <location>
        <begin position="128"/>
        <end position="165"/>
    </location>
</feature>
<keyword evidence="4 6" id="KW-0450">Lipoyl</keyword>
<dbReference type="PANTHER" id="PTHR43178:SF5">
    <property type="entry name" value="LIPOAMIDE ACYLTRANSFERASE COMPONENT OF BRANCHED-CHAIN ALPHA-KETO ACID DEHYDROGENASE COMPLEX, MITOCHONDRIAL"/>
    <property type="match status" value="1"/>
</dbReference>
<accession>A0ABW5V4H7</accession>
<reference evidence="11" key="1">
    <citation type="journal article" date="2019" name="Int. J. Syst. Evol. Microbiol.">
        <title>The Global Catalogue of Microorganisms (GCM) 10K type strain sequencing project: providing services to taxonomists for standard genome sequencing and annotation.</title>
        <authorList>
            <consortium name="The Broad Institute Genomics Platform"/>
            <consortium name="The Broad Institute Genome Sequencing Center for Infectious Disease"/>
            <person name="Wu L."/>
            <person name="Ma J."/>
        </authorList>
    </citation>
    <scope>NUCLEOTIDE SEQUENCE [LARGE SCALE GENOMIC DNA]</scope>
    <source>
        <strain evidence="11">TISTR 1535</strain>
    </source>
</reference>
<dbReference type="InterPro" id="IPR003016">
    <property type="entry name" value="2-oxoA_DH_lipoyl-BS"/>
</dbReference>
<keyword evidence="11" id="KW-1185">Reference proteome</keyword>
<dbReference type="SUPFAM" id="SSF52777">
    <property type="entry name" value="CoA-dependent acyltransferases"/>
    <property type="match status" value="1"/>
</dbReference>
<sequence>MAYNFKLPDIGEGIHEGEIAKWFVKEGDEVKEDDVLCEVQNDKAVVEIPSPVEGTVTKVHVDEGEVAVVGNTLITFDAEGYESDDDGEEEEADQDKKEEKETAAPEKTADSSDKQPEPEKTDDDRRVIAMPSVRKYARENDVNIQDVQGSGKNGRILKEDIDQYLSGDQKADEPAETKDDSEQPAAAAKAPEGEYPETREKMSGIRKSIAKAMVNSKTKAPHVTLMDEVDVTELVAHRKKFKSVAAEQDIKLTYLPYVVKALISASKNHPILNASVDDETDEIIHKHYYNIGIAADTDKGLLVPVVKDADRKSIFTISQEINELADKARSGKLSSEEMKGASNTITNIGSAGGQWFTPVINYPEAVILGIGRIQEKPIVRDGEIVAAPVLAVSLSFDHRIVDGATAQLALNQIKRLLNDPQLIMMEA</sequence>
<dbReference type="Gene3D" id="3.30.559.10">
    <property type="entry name" value="Chloramphenicol acetyltransferase-like domain"/>
    <property type="match status" value="1"/>
</dbReference>
<dbReference type="InterPro" id="IPR004167">
    <property type="entry name" value="PSBD"/>
</dbReference>
<dbReference type="RefSeq" id="WP_382392209.1">
    <property type="nucleotide sequence ID" value="NZ_JBHUNA010000009.1"/>
</dbReference>
<feature type="compositionally biased region" description="Basic and acidic residues" evidence="7">
    <location>
        <begin position="169"/>
        <end position="181"/>
    </location>
</feature>
<dbReference type="EMBL" id="JBHUNA010000009">
    <property type="protein sequence ID" value="MFD2760593.1"/>
    <property type="molecule type" value="Genomic_DNA"/>
</dbReference>
<evidence type="ECO:0000313" key="10">
    <source>
        <dbReference type="EMBL" id="MFD2760593.1"/>
    </source>
</evidence>
<dbReference type="InterPro" id="IPR001078">
    <property type="entry name" value="2-oxoacid_DH_actylTfrase"/>
</dbReference>
<feature type="region of interest" description="Disordered" evidence="7">
    <location>
        <begin position="77"/>
        <end position="202"/>
    </location>
</feature>
<keyword evidence="5 6" id="KW-0012">Acyltransferase</keyword>
<evidence type="ECO:0000259" key="9">
    <source>
        <dbReference type="PROSITE" id="PS51826"/>
    </source>
</evidence>
<gene>
    <name evidence="10" type="ORF">ACFSUO_06350</name>
</gene>
<evidence type="ECO:0000256" key="5">
    <source>
        <dbReference type="ARBA" id="ARBA00023315"/>
    </source>
</evidence>
<dbReference type="PROSITE" id="PS50968">
    <property type="entry name" value="BIOTINYL_LIPOYL"/>
    <property type="match status" value="1"/>
</dbReference>